<organism evidence="1 2">
    <name type="scientific">Flavobacterium sediminilitoris</name>
    <dbReference type="NCBI Taxonomy" id="2024526"/>
    <lineage>
        <taxon>Bacteria</taxon>
        <taxon>Pseudomonadati</taxon>
        <taxon>Bacteroidota</taxon>
        <taxon>Flavobacteriia</taxon>
        <taxon>Flavobacteriales</taxon>
        <taxon>Flavobacteriaceae</taxon>
        <taxon>Flavobacterium</taxon>
    </lineage>
</organism>
<reference evidence="1" key="1">
    <citation type="submission" date="2021-12" db="EMBL/GenBank/DDBJ databases">
        <authorList>
            <person name="Cha I.-T."/>
            <person name="Lee K.-E."/>
            <person name="Park S.-J."/>
        </authorList>
    </citation>
    <scope>NUCLEOTIDE SEQUENCE</scope>
    <source>
        <strain evidence="1">YSM-43</strain>
    </source>
</reference>
<name>A0ABY4HKG4_9FLAO</name>
<dbReference type="EMBL" id="CP090145">
    <property type="protein sequence ID" value="UOX32806.1"/>
    <property type="molecule type" value="Genomic_DNA"/>
</dbReference>
<accession>A0ABY4HKG4</accession>
<reference evidence="1" key="2">
    <citation type="submission" date="2022-04" db="EMBL/GenBank/DDBJ databases">
        <title>Complete Genome Sequence of Flavobacterium sediminilitoris YSM-43, Isolated from a Tidal Sediment.</title>
        <authorList>
            <person name="Lee P.A."/>
        </authorList>
    </citation>
    <scope>NUCLEOTIDE SEQUENCE</scope>
    <source>
        <strain evidence="1">YSM-43</strain>
    </source>
</reference>
<gene>
    <name evidence="1" type="ORF">LXD69_12240</name>
</gene>
<dbReference type="Proteomes" id="UP000830454">
    <property type="component" value="Chromosome"/>
</dbReference>
<evidence type="ECO:0000313" key="1">
    <source>
        <dbReference type="EMBL" id="UOX32806.1"/>
    </source>
</evidence>
<dbReference type="RefSeq" id="WP_246915628.1">
    <property type="nucleotide sequence ID" value="NZ_CP090145.1"/>
</dbReference>
<protein>
    <submittedName>
        <fullName evidence="1">Uncharacterized protein</fullName>
    </submittedName>
</protein>
<sequence length="133" mass="15616">MSIKNNGKTIGFKIDREIIEGLYITFDLDKVTDNYNNFNIKYDSTVQNEIAIKGYNKKNVIILNFKLDNDNHVQYIIGKNMCIKEFNKIADNIVPSYFKDKIKEFLNKYNQNIDTKLFTLQTQTNNTYYSISS</sequence>
<evidence type="ECO:0000313" key="2">
    <source>
        <dbReference type="Proteomes" id="UP000830454"/>
    </source>
</evidence>
<proteinExistence type="predicted"/>
<keyword evidence="2" id="KW-1185">Reference proteome</keyword>